<organism evidence="2 3">
    <name type="scientific">Vigna angularis var. angularis</name>
    <dbReference type="NCBI Taxonomy" id="157739"/>
    <lineage>
        <taxon>Eukaryota</taxon>
        <taxon>Viridiplantae</taxon>
        <taxon>Streptophyta</taxon>
        <taxon>Embryophyta</taxon>
        <taxon>Tracheophyta</taxon>
        <taxon>Spermatophyta</taxon>
        <taxon>Magnoliopsida</taxon>
        <taxon>eudicotyledons</taxon>
        <taxon>Gunneridae</taxon>
        <taxon>Pentapetalae</taxon>
        <taxon>rosids</taxon>
        <taxon>fabids</taxon>
        <taxon>Fabales</taxon>
        <taxon>Fabaceae</taxon>
        <taxon>Papilionoideae</taxon>
        <taxon>50 kb inversion clade</taxon>
        <taxon>NPAAA clade</taxon>
        <taxon>indigoferoid/millettioid clade</taxon>
        <taxon>Phaseoleae</taxon>
        <taxon>Vigna</taxon>
    </lineage>
</organism>
<accession>A0A0S3RMU6</accession>
<evidence type="ECO:0000313" key="2">
    <source>
        <dbReference type="EMBL" id="BAT81917.1"/>
    </source>
</evidence>
<evidence type="ECO:0000313" key="3">
    <source>
        <dbReference type="Proteomes" id="UP000291084"/>
    </source>
</evidence>
<dbReference type="AlphaFoldDB" id="A0A0S3RMU6"/>
<evidence type="ECO:0000256" key="1">
    <source>
        <dbReference type="SAM" id="MobiDB-lite"/>
    </source>
</evidence>
<proteinExistence type="predicted"/>
<feature type="region of interest" description="Disordered" evidence="1">
    <location>
        <begin position="42"/>
        <end position="73"/>
    </location>
</feature>
<feature type="non-terminal residue" evidence="2">
    <location>
        <position position="1"/>
    </location>
</feature>
<dbReference type="EMBL" id="AP015036">
    <property type="protein sequence ID" value="BAT81917.1"/>
    <property type="molecule type" value="Genomic_DNA"/>
</dbReference>
<gene>
    <name evidence="2" type="primary">Vigan.03G182900</name>
    <name evidence="2" type="ORF">VIGAN_03182900</name>
</gene>
<sequence>ASFKNEEVVKGIQEAAPYTALICLGGGGFIFEKESDSLLEEKDNGPQLRIKKGNENASWATRERNNKSFSPFS</sequence>
<keyword evidence="3" id="KW-1185">Reference proteome</keyword>
<dbReference type="Proteomes" id="UP000291084">
    <property type="component" value="Chromosome 3"/>
</dbReference>
<protein>
    <submittedName>
        <fullName evidence="2">Uncharacterized protein</fullName>
    </submittedName>
</protein>
<reference evidence="2 3" key="1">
    <citation type="journal article" date="2015" name="Sci. Rep.">
        <title>The power of single molecule real-time sequencing technology in the de novo assembly of a eukaryotic genome.</title>
        <authorList>
            <person name="Sakai H."/>
            <person name="Naito K."/>
            <person name="Ogiso-Tanaka E."/>
            <person name="Takahashi Y."/>
            <person name="Iseki K."/>
            <person name="Muto C."/>
            <person name="Satou K."/>
            <person name="Teruya K."/>
            <person name="Shiroma A."/>
            <person name="Shimoji M."/>
            <person name="Hirano T."/>
            <person name="Itoh T."/>
            <person name="Kaga A."/>
            <person name="Tomooka N."/>
        </authorList>
    </citation>
    <scope>NUCLEOTIDE SEQUENCE [LARGE SCALE GENOMIC DNA]</scope>
    <source>
        <strain evidence="3">cv. Shumari</strain>
    </source>
</reference>
<name>A0A0S3RMU6_PHAAN</name>